<gene>
    <name evidence="1" type="ORF">H5410_002495</name>
</gene>
<dbReference type="Proteomes" id="UP000824120">
    <property type="component" value="Chromosome 1"/>
</dbReference>
<evidence type="ECO:0000313" key="2">
    <source>
        <dbReference type="Proteomes" id="UP000824120"/>
    </source>
</evidence>
<organism evidence="1 2">
    <name type="scientific">Solanum commersonii</name>
    <name type="common">Commerson's wild potato</name>
    <name type="synonym">Commerson's nightshade</name>
    <dbReference type="NCBI Taxonomy" id="4109"/>
    <lineage>
        <taxon>Eukaryota</taxon>
        <taxon>Viridiplantae</taxon>
        <taxon>Streptophyta</taxon>
        <taxon>Embryophyta</taxon>
        <taxon>Tracheophyta</taxon>
        <taxon>Spermatophyta</taxon>
        <taxon>Magnoliopsida</taxon>
        <taxon>eudicotyledons</taxon>
        <taxon>Gunneridae</taxon>
        <taxon>Pentapetalae</taxon>
        <taxon>asterids</taxon>
        <taxon>lamiids</taxon>
        <taxon>Solanales</taxon>
        <taxon>Solanaceae</taxon>
        <taxon>Solanoideae</taxon>
        <taxon>Solaneae</taxon>
        <taxon>Solanum</taxon>
    </lineage>
</organism>
<evidence type="ECO:0000313" key="1">
    <source>
        <dbReference type="EMBL" id="KAG5630778.1"/>
    </source>
</evidence>
<dbReference type="OrthoDB" id="2013972at2759"/>
<dbReference type="EMBL" id="JACXVP010000001">
    <property type="protein sequence ID" value="KAG5630778.1"/>
    <property type="molecule type" value="Genomic_DNA"/>
</dbReference>
<protein>
    <submittedName>
        <fullName evidence="1">Uncharacterized protein</fullName>
    </submittedName>
</protein>
<dbReference type="AlphaFoldDB" id="A0A9J6B2G5"/>
<accession>A0A9J6B2G5</accession>
<comment type="caution">
    <text evidence="1">The sequence shown here is derived from an EMBL/GenBank/DDBJ whole genome shotgun (WGS) entry which is preliminary data.</text>
</comment>
<name>A0A9J6B2G5_SOLCO</name>
<keyword evidence="2" id="KW-1185">Reference proteome</keyword>
<sequence length="162" mass="19350">MDKPTMTYVHTQEEDQVGETWRIKEVLRSWNNDGNARRKEERWKMVPTYIWWTIWKERNQKCFEGKKSHIQKIKTDCLRLDYFWNIQVIIDNTELANGQDRINRIGFIGTDPRYRNRVLPKPILPEISNGSVRSLSYRIGTGLDRTGTDSYRIIYVPVIIIF</sequence>
<proteinExistence type="predicted"/>
<reference evidence="1 2" key="1">
    <citation type="submission" date="2020-09" db="EMBL/GenBank/DDBJ databases">
        <title>De no assembly of potato wild relative species, Solanum commersonii.</title>
        <authorList>
            <person name="Cho K."/>
        </authorList>
    </citation>
    <scope>NUCLEOTIDE SEQUENCE [LARGE SCALE GENOMIC DNA]</scope>
    <source>
        <strain evidence="1">LZ3.2</strain>
        <tissue evidence="1">Leaf</tissue>
    </source>
</reference>